<name>A0A3M7S8D3_BRAPC</name>
<organism evidence="1 2">
    <name type="scientific">Brachionus plicatilis</name>
    <name type="common">Marine rotifer</name>
    <name type="synonym">Brachionus muelleri</name>
    <dbReference type="NCBI Taxonomy" id="10195"/>
    <lineage>
        <taxon>Eukaryota</taxon>
        <taxon>Metazoa</taxon>
        <taxon>Spiralia</taxon>
        <taxon>Gnathifera</taxon>
        <taxon>Rotifera</taxon>
        <taxon>Eurotatoria</taxon>
        <taxon>Monogononta</taxon>
        <taxon>Pseudotrocha</taxon>
        <taxon>Ploima</taxon>
        <taxon>Brachionidae</taxon>
        <taxon>Brachionus</taxon>
    </lineage>
</organism>
<gene>
    <name evidence="1" type="ORF">BpHYR1_025354</name>
</gene>
<proteinExistence type="predicted"/>
<sequence>MLYKKLNNFELIKLKNRCGSDSILTFKINFSYKITLEKSLVYFCVKNQFSFLTKKTKNIDFTLQQARLAKKGNSWIPSMVTV</sequence>
<evidence type="ECO:0000313" key="1">
    <source>
        <dbReference type="EMBL" id="RNA32041.1"/>
    </source>
</evidence>
<dbReference type="Proteomes" id="UP000276133">
    <property type="component" value="Unassembled WGS sequence"/>
</dbReference>
<dbReference type="AlphaFoldDB" id="A0A3M7S8D3"/>
<protein>
    <submittedName>
        <fullName evidence="1">Uncharacterized protein</fullName>
    </submittedName>
</protein>
<comment type="caution">
    <text evidence="1">The sequence shown here is derived from an EMBL/GenBank/DDBJ whole genome shotgun (WGS) entry which is preliminary data.</text>
</comment>
<dbReference type="EMBL" id="REGN01001861">
    <property type="protein sequence ID" value="RNA32041.1"/>
    <property type="molecule type" value="Genomic_DNA"/>
</dbReference>
<evidence type="ECO:0000313" key="2">
    <source>
        <dbReference type="Proteomes" id="UP000276133"/>
    </source>
</evidence>
<feature type="non-terminal residue" evidence="1">
    <location>
        <position position="82"/>
    </location>
</feature>
<reference evidence="1 2" key="1">
    <citation type="journal article" date="2018" name="Sci. Rep.">
        <title>Genomic signatures of local adaptation to the degree of environmental predictability in rotifers.</title>
        <authorList>
            <person name="Franch-Gras L."/>
            <person name="Hahn C."/>
            <person name="Garcia-Roger E.M."/>
            <person name="Carmona M.J."/>
            <person name="Serra M."/>
            <person name="Gomez A."/>
        </authorList>
    </citation>
    <scope>NUCLEOTIDE SEQUENCE [LARGE SCALE GENOMIC DNA]</scope>
    <source>
        <strain evidence="1">HYR1</strain>
    </source>
</reference>
<keyword evidence="2" id="KW-1185">Reference proteome</keyword>
<accession>A0A3M7S8D3</accession>